<name>A0ABT1CWY7_9HYPH</name>
<dbReference type="InterPro" id="IPR013767">
    <property type="entry name" value="PAS_fold"/>
</dbReference>
<evidence type="ECO:0000256" key="6">
    <source>
        <dbReference type="SAM" id="MobiDB-lite"/>
    </source>
</evidence>
<feature type="domain" description="Histidine kinase" evidence="7">
    <location>
        <begin position="1184"/>
        <end position="1405"/>
    </location>
</feature>
<feature type="region of interest" description="Disordered" evidence="6">
    <location>
        <begin position="238"/>
        <end position="481"/>
    </location>
</feature>
<accession>A0ABT1CWY7</accession>
<dbReference type="PANTHER" id="PTHR43047:SF72">
    <property type="entry name" value="OSMOSENSING HISTIDINE PROTEIN KINASE SLN1"/>
    <property type="match status" value="1"/>
</dbReference>
<evidence type="ECO:0000256" key="3">
    <source>
        <dbReference type="ARBA" id="ARBA00022553"/>
    </source>
</evidence>
<dbReference type="EMBL" id="JAAAML010000004">
    <property type="protein sequence ID" value="MCO6410717.1"/>
    <property type="molecule type" value="Genomic_DNA"/>
</dbReference>
<dbReference type="Gene3D" id="3.30.565.10">
    <property type="entry name" value="Histidine kinase-like ATPase, C-terminal domain"/>
    <property type="match status" value="1"/>
</dbReference>
<evidence type="ECO:0000259" key="7">
    <source>
        <dbReference type="PROSITE" id="PS50109"/>
    </source>
</evidence>
<keyword evidence="10" id="KW-1185">Reference proteome</keyword>
<protein>
    <recommendedName>
        <fullName evidence="2">histidine kinase</fullName>
        <ecNumber evidence="2">2.7.13.3</ecNumber>
    </recommendedName>
</protein>
<dbReference type="CDD" id="cd00130">
    <property type="entry name" value="PAS"/>
    <property type="match status" value="1"/>
</dbReference>
<feature type="compositionally biased region" description="Acidic residues" evidence="6">
    <location>
        <begin position="462"/>
        <end position="475"/>
    </location>
</feature>
<feature type="compositionally biased region" description="Basic and acidic residues" evidence="6">
    <location>
        <begin position="706"/>
        <end position="720"/>
    </location>
</feature>
<dbReference type="SMART" id="SM00388">
    <property type="entry name" value="HisKA"/>
    <property type="match status" value="1"/>
</dbReference>
<dbReference type="InterPro" id="IPR035965">
    <property type="entry name" value="PAS-like_dom_sf"/>
</dbReference>
<keyword evidence="3" id="KW-0597">Phosphoprotein</keyword>
<dbReference type="InterPro" id="IPR036890">
    <property type="entry name" value="HATPase_C_sf"/>
</dbReference>
<evidence type="ECO:0000313" key="10">
    <source>
        <dbReference type="Proteomes" id="UP001320715"/>
    </source>
</evidence>
<dbReference type="Pfam" id="PF00512">
    <property type="entry name" value="HisKA"/>
    <property type="match status" value="1"/>
</dbReference>
<feature type="compositionally biased region" description="Acidic residues" evidence="6">
    <location>
        <begin position="431"/>
        <end position="452"/>
    </location>
</feature>
<dbReference type="Pfam" id="PF02518">
    <property type="entry name" value="HATPase_c"/>
    <property type="match status" value="1"/>
</dbReference>
<feature type="region of interest" description="Disordered" evidence="6">
    <location>
        <begin position="628"/>
        <end position="661"/>
    </location>
</feature>
<evidence type="ECO:0000256" key="5">
    <source>
        <dbReference type="ARBA" id="ARBA00022777"/>
    </source>
</evidence>
<comment type="catalytic activity">
    <reaction evidence="1">
        <text>ATP + protein L-histidine = ADP + protein N-phospho-L-histidine.</text>
        <dbReference type="EC" id="2.7.13.3"/>
    </reaction>
</comment>
<dbReference type="RefSeq" id="WP_252917411.1">
    <property type="nucleotide sequence ID" value="NZ_JAAAML010000004.1"/>
</dbReference>
<keyword evidence="5" id="KW-0418">Kinase</keyword>
<dbReference type="PROSITE" id="PS50112">
    <property type="entry name" value="PAS"/>
    <property type="match status" value="1"/>
</dbReference>
<dbReference type="SUPFAM" id="SSF55874">
    <property type="entry name" value="ATPase domain of HSP90 chaperone/DNA topoisomerase II/histidine kinase"/>
    <property type="match status" value="1"/>
</dbReference>
<organism evidence="9 10">
    <name type="scientific">Hoeflea alexandrii</name>
    <dbReference type="NCBI Taxonomy" id="288436"/>
    <lineage>
        <taxon>Bacteria</taxon>
        <taxon>Pseudomonadati</taxon>
        <taxon>Pseudomonadota</taxon>
        <taxon>Alphaproteobacteria</taxon>
        <taxon>Hyphomicrobiales</taxon>
        <taxon>Rhizobiaceae</taxon>
        <taxon>Hoeflea</taxon>
    </lineage>
</organism>
<reference evidence="9 10" key="1">
    <citation type="submission" date="2020-01" db="EMBL/GenBank/DDBJ databases">
        <title>Genomes of bacteria type strains.</title>
        <authorList>
            <person name="Chen J."/>
            <person name="Zhu S."/>
            <person name="Yang J."/>
        </authorList>
    </citation>
    <scope>NUCLEOTIDE SEQUENCE [LARGE SCALE GENOMIC DNA]</scope>
    <source>
        <strain evidence="9 10">DSM 16655</strain>
    </source>
</reference>
<evidence type="ECO:0000256" key="2">
    <source>
        <dbReference type="ARBA" id="ARBA00012438"/>
    </source>
</evidence>
<dbReference type="InterPro" id="IPR005467">
    <property type="entry name" value="His_kinase_dom"/>
</dbReference>
<evidence type="ECO:0000259" key="8">
    <source>
        <dbReference type="PROSITE" id="PS50112"/>
    </source>
</evidence>
<dbReference type="Gene3D" id="1.10.287.130">
    <property type="match status" value="1"/>
</dbReference>
<feature type="compositionally biased region" description="Basic and acidic residues" evidence="6">
    <location>
        <begin position="727"/>
        <end position="747"/>
    </location>
</feature>
<feature type="compositionally biased region" description="Low complexity" evidence="6">
    <location>
        <begin position="830"/>
        <end position="841"/>
    </location>
</feature>
<gene>
    <name evidence="9" type="ORF">GTW23_21250</name>
</gene>
<proteinExistence type="predicted"/>
<dbReference type="CDD" id="cd00075">
    <property type="entry name" value="HATPase"/>
    <property type="match status" value="1"/>
</dbReference>
<dbReference type="SMART" id="SM00091">
    <property type="entry name" value="PAS"/>
    <property type="match status" value="2"/>
</dbReference>
<sequence>MPAHHYPFIDLAVHASVRDHFAKGDAVAVLSRDLGEVLWANGAAAQLFGFSNIYDVLDEGLGRQSSMRRQIESAVSGLSRTGRPQNFMVRSASGFSRVMAPANLEEIVLPDGAQALLLTSSQAGQLLAPGARARQIIAGFEGTGTHVAVLDERGQVLAASSTFNEIGLAKADIERMVVDVADARDRLVKRMTDAPNGAMPTAIGRLADDPALNLLFAVEQAPVDDTVVAAADTGARIDDDASGQAQQDPVLQEQTETTGEAETTSVETAEHPADNESTGDVGANSETPDETPVEDPARGYAESTDQPAAEEQPRRQTFFDTRRIRDELNARLAKAAERDTEIPTAFEDARGLEVPQEPDDIDNDAASIETGSAVSGDDTSTELSSREPGEIAASGEEPAAQDDEPADPVSIATEDDASAQDDVTELAYETSAEDDVSGEEVDDEVSGDDVVGDGENVRPEEAGVEDDQPETEAEAEVERDLSPDEPAAAAMPEFQFDPDAKPARFVWKINRDGEFSEVSPEFAAAVGPHSADIIGRKFPDLARVFNLDPDHVISDLLNRRDTWSGKTVFWPIQGTDLVTPVDLAALPTYTRDRRFDGFRGFGIVRIGEARPDPEALGLALVPGRMSPLADETVSEDEKPFDTEETTGDATSEIAGVDDDADLELRDLEKDIEDLARMDGVDAGSDILDEEEADAGDLTDDAGNSQDKIDDNDPFRGERPAIRLVETPMRRESDKVISLEAHRPRLARESLSPGEQAAFREIGARLSETSTPPADASAETPEAKSESPAPEQPDTPQTFGKRAEPPLMDDQPGIEDKEAGTDRAESPGDQAETGADATEATALSDADDVAATAHAGESEASAPAMTDEPSAEKPSVEESSVTGTASPAALPSAFALPARQGMASGMDAGIIDAIPAALLVHSGDELIHGNAEFLELTGYGSLAELADRGGLDHLLERPGENEASSDGGLFVRRGDGGRREVTARLRSVNWGDGQALLLALSPRETLPPVTAPLELVGAQDDAAEEPERDEEEFPETSTLAIEAQELRSILETATDGVVILNNDGSIRSMNGSACALFNYDEAETRDQPFAMLFAHESQRAVMDYVGGLTDHGVSSVLNDGREVIGREASGGFLPLFMTIGRLSGSNGYCAVLRDITQWKRTEEELRNAKRAAETANSHKSDFLARVSHEIRTPLNAIIGFSEMMVEERFGPIGSPRYLEYAHDIGNSGKHVLDIVNDLLDISKIEAGQVSMEFVSVSLNDHLAESVSLLQPMANSQRVIIRTSLSASVPDVVADQRSIKQIALNLLSNAIRYTPSGGQIVVSTSYEPSGNVMIRIRDTGIGMNRKELEQAMKPFGQVGPGPRQRGDGTGLGLPLTKAMVEANRAQFEIVSAPGEGTLVSISFPPQRVLAD</sequence>
<keyword evidence="4" id="KW-0808">Transferase</keyword>
<feature type="compositionally biased region" description="Polar residues" evidence="6">
    <location>
        <begin position="369"/>
        <end position="383"/>
    </location>
</feature>
<comment type="caution">
    <text evidence="9">The sequence shown here is derived from an EMBL/GenBank/DDBJ whole genome shotgun (WGS) entry which is preliminary data.</text>
</comment>
<feature type="compositionally biased region" description="Basic and acidic residues" evidence="6">
    <location>
        <begin position="813"/>
        <end position="825"/>
    </location>
</feature>
<feature type="compositionally biased region" description="Low complexity" evidence="6">
    <location>
        <begin position="252"/>
        <end position="267"/>
    </location>
</feature>
<dbReference type="SUPFAM" id="SSF47384">
    <property type="entry name" value="Homodimeric domain of signal transducing histidine kinase"/>
    <property type="match status" value="1"/>
</dbReference>
<dbReference type="Pfam" id="PF13188">
    <property type="entry name" value="PAS_8"/>
    <property type="match status" value="2"/>
</dbReference>
<dbReference type="PANTHER" id="PTHR43047">
    <property type="entry name" value="TWO-COMPONENT HISTIDINE PROTEIN KINASE"/>
    <property type="match status" value="1"/>
</dbReference>
<feature type="region of interest" description="Disordered" evidence="6">
    <location>
        <begin position="693"/>
        <end position="883"/>
    </location>
</feature>
<dbReference type="SMART" id="SM00387">
    <property type="entry name" value="HATPase_c"/>
    <property type="match status" value="1"/>
</dbReference>
<feature type="domain" description="PAS" evidence="8">
    <location>
        <begin position="1041"/>
        <end position="1119"/>
    </location>
</feature>
<dbReference type="Pfam" id="PF00989">
    <property type="entry name" value="PAS"/>
    <property type="match status" value="1"/>
</dbReference>
<evidence type="ECO:0000313" key="9">
    <source>
        <dbReference type="EMBL" id="MCO6410717.1"/>
    </source>
</evidence>
<feature type="compositionally biased region" description="Basic and acidic residues" evidence="6">
    <location>
        <begin position="320"/>
        <end position="351"/>
    </location>
</feature>
<evidence type="ECO:0000256" key="4">
    <source>
        <dbReference type="ARBA" id="ARBA00022679"/>
    </source>
</evidence>
<dbReference type="Gene3D" id="3.30.450.20">
    <property type="entry name" value="PAS domain"/>
    <property type="match status" value="1"/>
</dbReference>
<feature type="compositionally biased region" description="Acidic residues" evidence="6">
    <location>
        <begin position="413"/>
        <end position="424"/>
    </location>
</feature>
<evidence type="ECO:0000256" key="1">
    <source>
        <dbReference type="ARBA" id="ARBA00000085"/>
    </source>
</evidence>
<dbReference type="InterPro" id="IPR003661">
    <property type="entry name" value="HisK_dim/P_dom"/>
</dbReference>
<dbReference type="Proteomes" id="UP001320715">
    <property type="component" value="Unassembled WGS sequence"/>
</dbReference>
<dbReference type="SUPFAM" id="SSF55785">
    <property type="entry name" value="PYP-like sensor domain (PAS domain)"/>
    <property type="match status" value="1"/>
</dbReference>
<dbReference type="InterPro" id="IPR000014">
    <property type="entry name" value="PAS"/>
</dbReference>
<dbReference type="InterPro" id="IPR003594">
    <property type="entry name" value="HATPase_dom"/>
</dbReference>
<dbReference type="PRINTS" id="PR00344">
    <property type="entry name" value="BCTRLSENSOR"/>
</dbReference>
<dbReference type="CDD" id="cd00082">
    <property type="entry name" value="HisKA"/>
    <property type="match status" value="1"/>
</dbReference>
<dbReference type="EC" id="2.7.13.3" evidence="2"/>
<dbReference type="InterPro" id="IPR036097">
    <property type="entry name" value="HisK_dim/P_sf"/>
</dbReference>
<dbReference type="InterPro" id="IPR004358">
    <property type="entry name" value="Sig_transdc_His_kin-like_C"/>
</dbReference>
<dbReference type="PROSITE" id="PS50109">
    <property type="entry name" value="HIS_KIN"/>
    <property type="match status" value="1"/>
</dbReference>
<dbReference type="NCBIfam" id="TIGR00229">
    <property type="entry name" value="sensory_box"/>
    <property type="match status" value="1"/>
</dbReference>